<dbReference type="Pfam" id="PF02381">
    <property type="entry name" value="MraZ"/>
    <property type="match status" value="2"/>
</dbReference>
<dbReference type="GO" id="GO:0009295">
    <property type="term" value="C:nucleoid"/>
    <property type="evidence" value="ECO:0007669"/>
    <property type="project" value="UniProtKB-SubCell"/>
</dbReference>
<accession>A0A7W5D077</accession>
<evidence type="ECO:0000259" key="8">
    <source>
        <dbReference type="PROSITE" id="PS51740"/>
    </source>
</evidence>
<organism evidence="9 10">
    <name type="scientific">Parvibacter caecicola</name>
    <dbReference type="NCBI Taxonomy" id="747645"/>
    <lineage>
        <taxon>Bacteria</taxon>
        <taxon>Bacillati</taxon>
        <taxon>Actinomycetota</taxon>
        <taxon>Coriobacteriia</taxon>
        <taxon>Coriobacteriales</taxon>
        <taxon>Coriobacteriaceae</taxon>
        <taxon>Parvibacter</taxon>
    </lineage>
</organism>
<name>A0A7W5D077_9ACTN</name>
<comment type="subunit">
    <text evidence="7">Forms oligomers.</text>
</comment>
<dbReference type="GO" id="GO:2000143">
    <property type="term" value="P:negative regulation of DNA-templated transcription initiation"/>
    <property type="evidence" value="ECO:0007669"/>
    <property type="project" value="TreeGrafter"/>
</dbReference>
<dbReference type="InterPro" id="IPR035644">
    <property type="entry name" value="MraZ_C"/>
</dbReference>
<evidence type="ECO:0000256" key="6">
    <source>
        <dbReference type="ARBA" id="ARBA00023163"/>
    </source>
</evidence>
<feature type="domain" description="SpoVT-AbrB" evidence="8">
    <location>
        <begin position="23"/>
        <end position="66"/>
    </location>
</feature>
<protein>
    <recommendedName>
        <fullName evidence="1 7">Transcriptional regulator MraZ</fullName>
    </recommendedName>
</protein>
<keyword evidence="2 7" id="KW-0963">Cytoplasm</keyword>
<dbReference type="AlphaFoldDB" id="A0A7W5D077"/>
<evidence type="ECO:0000256" key="2">
    <source>
        <dbReference type="ARBA" id="ARBA00022490"/>
    </source>
</evidence>
<dbReference type="CDD" id="cd16320">
    <property type="entry name" value="MraZ_N"/>
    <property type="match status" value="1"/>
</dbReference>
<comment type="subcellular location">
    <subcellularLocation>
        <location evidence="7">Cytoplasm</location>
        <location evidence="7">Nucleoid</location>
    </subcellularLocation>
</comment>
<dbReference type="SUPFAM" id="SSF89447">
    <property type="entry name" value="AbrB/MazE/MraZ-like"/>
    <property type="match status" value="1"/>
</dbReference>
<dbReference type="InterPro" id="IPR020603">
    <property type="entry name" value="MraZ_dom"/>
</dbReference>
<feature type="domain" description="SpoVT-AbrB" evidence="8">
    <location>
        <begin position="100"/>
        <end position="143"/>
    </location>
</feature>
<evidence type="ECO:0000313" key="10">
    <source>
        <dbReference type="Proteomes" id="UP000530850"/>
    </source>
</evidence>
<keyword evidence="4 7" id="KW-0805">Transcription regulation</keyword>
<dbReference type="RefSeq" id="WP_136845343.1">
    <property type="nucleotide sequence ID" value="NZ_CANPEU010000020.1"/>
</dbReference>
<dbReference type="PANTHER" id="PTHR34701">
    <property type="entry name" value="TRANSCRIPTIONAL REGULATOR MRAZ"/>
    <property type="match status" value="1"/>
</dbReference>
<evidence type="ECO:0000256" key="1">
    <source>
        <dbReference type="ARBA" id="ARBA00013860"/>
    </source>
</evidence>
<comment type="similarity">
    <text evidence="7">Belongs to the MraZ family.</text>
</comment>
<dbReference type="InterPro" id="IPR038619">
    <property type="entry name" value="MraZ_sf"/>
</dbReference>
<dbReference type="InterPro" id="IPR003444">
    <property type="entry name" value="MraZ"/>
</dbReference>
<reference evidence="9 10" key="1">
    <citation type="submission" date="2020-08" db="EMBL/GenBank/DDBJ databases">
        <title>Sequencing the genomes of 1000 actinobacteria strains.</title>
        <authorList>
            <person name="Klenk H.-P."/>
        </authorList>
    </citation>
    <scope>NUCLEOTIDE SEQUENCE [LARGE SCALE GENOMIC DNA]</scope>
    <source>
        <strain evidence="9 10">DSM 22242</strain>
    </source>
</reference>
<dbReference type="InterPro" id="IPR037914">
    <property type="entry name" value="SpoVT-AbrB_sf"/>
</dbReference>
<evidence type="ECO:0000256" key="5">
    <source>
        <dbReference type="ARBA" id="ARBA00023125"/>
    </source>
</evidence>
<dbReference type="GO" id="GO:0005737">
    <property type="term" value="C:cytoplasm"/>
    <property type="evidence" value="ECO:0007669"/>
    <property type="project" value="UniProtKB-UniRule"/>
</dbReference>
<dbReference type="Proteomes" id="UP000530850">
    <property type="component" value="Unassembled WGS sequence"/>
</dbReference>
<dbReference type="GO" id="GO:0003700">
    <property type="term" value="F:DNA-binding transcription factor activity"/>
    <property type="evidence" value="ECO:0007669"/>
    <property type="project" value="UniProtKB-UniRule"/>
</dbReference>
<proteinExistence type="inferred from homology"/>
<keyword evidence="3" id="KW-0677">Repeat</keyword>
<sequence>MEETQATEPQEERAKEPVNLYGEYPYKVDGKGRVGLPAAFRRVLSKDLLIVPDLKQDCVLVFEKADYDKWCESMFVQRFGGYESNNKMHIDLHRQMRARARAAEVDASGRIMIPGDMRGKCDIDKDVVLVGNGDRFEIWDAKRYQQVAEEADLSIFLV</sequence>
<dbReference type="HAMAP" id="MF_01008">
    <property type="entry name" value="MraZ"/>
    <property type="match status" value="1"/>
</dbReference>
<dbReference type="InterPro" id="IPR007159">
    <property type="entry name" value="SpoVT-AbrB_dom"/>
</dbReference>
<dbReference type="Gene3D" id="3.40.1550.20">
    <property type="entry name" value="Transcriptional regulator MraZ domain"/>
    <property type="match status" value="1"/>
</dbReference>
<dbReference type="PROSITE" id="PS51740">
    <property type="entry name" value="SPOVT_ABRB"/>
    <property type="match status" value="2"/>
</dbReference>
<dbReference type="PANTHER" id="PTHR34701:SF1">
    <property type="entry name" value="TRANSCRIPTIONAL REGULATOR MRAZ"/>
    <property type="match status" value="1"/>
</dbReference>
<dbReference type="OrthoDB" id="9807753at2"/>
<dbReference type="GO" id="GO:0000976">
    <property type="term" value="F:transcription cis-regulatory region binding"/>
    <property type="evidence" value="ECO:0007669"/>
    <property type="project" value="TreeGrafter"/>
</dbReference>
<dbReference type="EMBL" id="JACHYA010000001">
    <property type="protein sequence ID" value="MBB3170255.1"/>
    <property type="molecule type" value="Genomic_DNA"/>
</dbReference>
<evidence type="ECO:0000256" key="3">
    <source>
        <dbReference type="ARBA" id="ARBA00022737"/>
    </source>
</evidence>
<comment type="caution">
    <text evidence="9">The sequence shown here is derived from an EMBL/GenBank/DDBJ whole genome shotgun (WGS) entry which is preliminary data.</text>
</comment>
<dbReference type="InterPro" id="IPR035642">
    <property type="entry name" value="MraZ_N"/>
</dbReference>
<keyword evidence="6 7" id="KW-0804">Transcription</keyword>
<evidence type="ECO:0000256" key="4">
    <source>
        <dbReference type="ARBA" id="ARBA00023015"/>
    </source>
</evidence>
<dbReference type="CDD" id="cd16321">
    <property type="entry name" value="MraZ_C"/>
    <property type="match status" value="1"/>
</dbReference>
<evidence type="ECO:0000313" key="9">
    <source>
        <dbReference type="EMBL" id="MBB3170255.1"/>
    </source>
</evidence>
<keyword evidence="5 7" id="KW-0238">DNA-binding</keyword>
<evidence type="ECO:0000256" key="7">
    <source>
        <dbReference type="HAMAP-Rule" id="MF_01008"/>
    </source>
</evidence>
<gene>
    <name evidence="7" type="primary">mraZ</name>
    <name evidence="9" type="ORF">FHR31_000035</name>
</gene>